<reference evidence="3" key="5">
    <citation type="submission" date="2018-04" db="UniProtKB">
        <authorList>
            <consortium name="EnsemblFungi"/>
        </authorList>
    </citation>
    <scope>IDENTIFICATION</scope>
    <source>
        <strain evidence="3">R3-111a-1</strain>
    </source>
</reference>
<dbReference type="VEuPathDB" id="FungiDB:GGTG_14076"/>
<evidence type="ECO:0000313" key="3">
    <source>
        <dbReference type="EnsemblFungi" id="EJT68345"/>
    </source>
</evidence>
<evidence type="ECO:0000313" key="2">
    <source>
        <dbReference type="EMBL" id="EJT68345.1"/>
    </source>
</evidence>
<dbReference type="RefSeq" id="XP_009230267.1">
    <property type="nucleotide sequence ID" value="XM_009232003.1"/>
</dbReference>
<accession>J3PKL4</accession>
<dbReference type="eggNOG" id="ENOG502THJ9">
    <property type="taxonomic scope" value="Eukaryota"/>
</dbReference>
<reference evidence="4" key="1">
    <citation type="submission" date="2010-07" db="EMBL/GenBank/DDBJ databases">
        <title>The genome sequence of Gaeumannomyces graminis var. tritici strain R3-111a-1.</title>
        <authorList>
            <consortium name="The Broad Institute Genome Sequencing Platform"/>
            <person name="Ma L.-J."/>
            <person name="Dead R."/>
            <person name="Young S."/>
            <person name="Zeng Q."/>
            <person name="Koehrsen M."/>
            <person name="Alvarado L."/>
            <person name="Berlin A."/>
            <person name="Chapman S.B."/>
            <person name="Chen Z."/>
            <person name="Freedman E."/>
            <person name="Gellesch M."/>
            <person name="Goldberg J."/>
            <person name="Griggs A."/>
            <person name="Gujja S."/>
            <person name="Heilman E.R."/>
            <person name="Heiman D."/>
            <person name="Hepburn T."/>
            <person name="Howarth C."/>
            <person name="Jen D."/>
            <person name="Larson L."/>
            <person name="Mehta T."/>
            <person name="Neiman D."/>
            <person name="Pearson M."/>
            <person name="Roberts A."/>
            <person name="Saif S."/>
            <person name="Shea T."/>
            <person name="Shenoy N."/>
            <person name="Sisk P."/>
            <person name="Stolte C."/>
            <person name="Sykes S."/>
            <person name="Walk T."/>
            <person name="White J."/>
            <person name="Yandava C."/>
            <person name="Haas B."/>
            <person name="Nusbaum C."/>
            <person name="Birren B."/>
        </authorList>
    </citation>
    <scope>NUCLEOTIDE SEQUENCE [LARGE SCALE GENOMIC DNA]</scope>
    <source>
        <strain evidence="4">R3-111a-1</strain>
    </source>
</reference>
<reference evidence="2" key="2">
    <citation type="submission" date="2010-07" db="EMBL/GenBank/DDBJ databases">
        <authorList>
            <consortium name="The Broad Institute Genome Sequencing Platform"/>
            <consortium name="Broad Institute Genome Sequencing Center for Infectious Disease"/>
            <person name="Ma L.-J."/>
            <person name="Dead R."/>
            <person name="Young S."/>
            <person name="Zeng Q."/>
            <person name="Koehrsen M."/>
            <person name="Alvarado L."/>
            <person name="Berlin A."/>
            <person name="Chapman S.B."/>
            <person name="Chen Z."/>
            <person name="Freedman E."/>
            <person name="Gellesch M."/>
            <person name="Goldberg J."/>
            <person name="Griggs A."/>
            <person name="Gujja S."/>
            <person name="Heilman E.R."/>
            <person name="Heiman D."/>
            <person name="Hepburn T."/>
            <person name="Howarth C."/>
            <person name="Jen D."/>
            <person name="Larson L."/>
            <person name="Mehta T."/>
            <person name="Neiman D."/>
            <person name="Pearson M."/>
            <person name="Roberts A."/>
            <person name="Saif S."/>
            <person name="Shea T."/>
            <person name="Shenoy N."/>
            <person name="Sisk P."/>
            <person name="Stolte C."/>
            <person name="Sykes S."/>
            <person name="Walk T."/>
            <person name="White J."/>
            <person name="Yandava C."/>
            <person name="Haas B."/>
            <person name="Nusbaum C."/>
            <person name="Birren B."/>
        </authorList>
    </citation>
    <scope>NUCLEOTIDE SEQUENCE</scope>
    <source>
        <strain evidence="2">R3-111a-1</strain>
    </source>
</reference>
<gene>
    <name evidence="3" type="primary">20354534</name>
    <name evidence="2" type="ORF">GGTG_14076</name>
</gene>
<dbReference type="GeneID" id="20354534"/>
<evidence type="ECO:0000256" key="1">
    <source>
        <dbReference type="SAM" id="MobiDB-lite"/>
    </source>
</evidence>
<organism evidence="2">
    <name type="scientific">Gaeumannomyces tritici (strain R3-111a-1)</name>
    <name type="common">Wheat and barley take-all root rot fungus</name>
    <name type="synonym">Gaeumannomyces graminis var. tritici</name>
    <dbReference type="NCBI Taxonomy" id="644352"/>
    <lineage>
        <taxon>Eukaryota</taxon>
        <taxon>Fungi</taxon>
        <taxon>Dikarya</taxon>
        <taxon>Ascomycota</taxon>
        <taxon>Pezizomycotina</taxon>
        <taxon>Sordariomycetes</taxon>
        <taxon>Sordariomycetidae</taxon>
        <taxon>Magnaporthales</taxon>
        <taxon>Magnaporthaceae</taxon>
        <taxon>Gaeumannomyces</taxon>
    </lineage>
</organism>
<dbReference type="Proteomes" id="UP000006039">
    <property type="component" value="Unassembled WGS sequence"/>
</dbReference>
<dbReference type="AlphaFoldDB" id="J3PKL4"/>
<feature type="region of interest" description="Disordered" evidence="1">
    <location>
        <begin position="67"/>
        <end position="228"/>
    </location>
</feature>
<protein>
    <submittedName>
        <fullName evidence="2 3">Uncharacterized protein</fullName>
    </submittedName>
</protein>
<evidence type="ECO:0000313" key="4">
    <source>
        <dbReference type="Proteomes" id="UP000006039"/>
    </source>
</evidence>
<keyword evidence="4" id="KW-1185">Reference proteome</keyword>
<reference evidence="3" key="4">
    <citation type="journal article" date="2015" name="G3 (Bethesda)">
        <title>Genome sequences of three phytopathogenic species of the Magnaporthaceae family of fungi.</title>
        <authorList>
            <person name="Okagaki L.H."/>
            <person name="Nunes C.C."/>
            <person name="Sailsbery J."/>
            <person name="Clay B."/>
            <person name="Brown D."/>
            <person name="John T."/>
            <person name="Oh Y."/>
            <person name="Young N."/>
            <person name="Fitzgerald M."/>
            <person name="Haas B.J."/>
            <person name="Zeng Q."/>
            <person name="Young S."/>
            <person name="Adiconis X."/>
            <person name="Fan L."/>
            <person name="Levin J.Z."/>
            <person name="Mitchell T.K."/>
            <person name="Okubara P.A."/>
            <person name="Farman M.L."/>
            <person name="Kohn L.M."/>
            <person name="Birren B."/>
            <person name="Ma L.-J."/>
            <person name="Dean R.A."/>
        </authorList>
    </citation>
    <scope>NUCLEOTIDE SEQUENCE</scope>
    <source>
        <strain evidence="3">R3-111a-1</strain>
    </source>
</reference>
<proteinExistence type="predicted"/>
<dbReference type="HOGENOM" id="CLU_891483_0_0_1"/>
<feature type="compositionally biased region" description="Low complexity" evidence="1">
    <location>
        <begin position="198"/>
        <end position="215"/>
    </location>
</feature>
<dbReference type="EnsemblFungi" id="EJT68345">
    <property type="protein sequence ID" value="EJT68345"/>
    <property type="gene ID" value="GGTG_14076"/>
</dbReference>
<reference evidence="2" key="3">
    <citation type="submission" date="2010-09" db="EMBL/GenBank/DDBJ databases">
        <title>Annotation of Gaeumannomyces graminis var. tritici R3-111a-1.</title>
        <authorList>
            <consortium name="The Broad Institute Genome Sequencing Platform"/>
            <person name="Ma L.-J."/>
            <person name="Dead R."/>
            <person name="Young S.K."/>
            <person name="Zeng Q."/>
            <person name="Gargeya S."/>
            <person name="Fitzgerald M."/>
            <person name="Haas B."/>
            <person name="Abouelleil A."/>
            <person name="Alvarado L."/>
            <person name="Arachchi H.M."/>
            <person name="Berlin A."/>
            <person name="Brown A."/>
            <person name="Chapman S.B."/>
            <person name="Chen Z."/>
            <person name="Dunbar C."/>
            <person name="Freedman E."/>
            <person name="Gearin G."/>
            <person name="Gellesch M."/>
            <person name="Goldberg J."/>
            <person name="Griggs A."/>
            <person name="Gujja S."/>
            <person name="Heiman D."/>
            <person name="Howarth C."/>
            <person name="Larson L."/>
            <person name="Lui A."/>
            <person name="MacDonald P.J.P."/>
            <person name="Mehta T."/>
            <person name="Montmayeur A."/>
            <person name="Murphy C."/>
            <person name="Neiman D."/>
            <person name="Pearson M."/>
            <person name="Priest M."/>
            <person name="Roberts A."/>
            <person name="Saif S."/>
            <person name="Shea T."/>
            <person name="Shenoy N."/>
            <person name="Sisk P."/>
            <person name="Stolte C."/>
            <person name="Sykes S."/>
            <person name="Yandava C."/>
            <person name="Wortman J."/>
            <person name="Nusbaum C."/>
            <person name="Birren B."/>
        </authorList>
    </citation>
    <scope>NUCLEOTIDE SEQUENCE</scope>
    <source>
        <strain evidence="2">R3-111a-1</strain>
    </source>
</reference>
<sequence length="312" mass="32459">MDFPTVIARQLEKLHQRQVEDAAARYETGVAVLRAAAESLAPLQSPAQKRAGEALWRKLRCTLVESVLGQKGEGGPPPPQVARAAMPRVPNAPKGGKPPPKKHQSARSNRPVAGGANPAPIKTGCALTPVGPGKPESDGAAKHPVRATGVVAAVRPTPEPETEQVTSPSEMEVDSPAKAGAPKEGWPTPPPSSPAPLPLSFAEAAARPALPSAGPDVPNEVAGPVSGPDAQQVTKLVEAAIRSASGCEHLGKLNPAARKKLYQQALGHRARARGMLLNAQQVPELRARATAALEANLRAMKKLGWKGDQDPS</sequence>
<name>J3PKL4_GAET3</name>
<dbReference type="EMBL" id="GL385518">
    <property type="protein sequence ID" value="EJT68345.1"/>
    <property type="molecule type" value="Genomic_DNA"/>
</dbReference>
<feature type="compositionally biased region" description="Pro residues" evidence="1">
    <location>
        <begin position="187"/>
        <end position="197"/>
    </location>
</feature>